<dbReference type="RefSeq" id="WP_322468590.1">
    <property type="nucleotide sequence ID" value="NZ_JAXOJX010000113.1"/>
</dbReference>
<proteinExistence type="predicted"/>
<evidence type="ECO:0008006" key="4">
    <source>
        <dbReference type="Google" id="ProtNLM"/>
    </source>
</evidence>
<dbReference type="Proteomes" id="UP001293718">
    <property type="component" value="Unassembled WGS sequence"/>
</dbReference>
<protein>
    <recommendedName>
        <fullName evidence="4">Hpr(Ser) kinase/phosphatase</fullName>
    </recommendedName>
</protein>
<comment type="caution">
    <text evidence="2">The sequence shown here is derived from an EMBL/GenBank/DDBJ whole genome shotgun (WGS) entry which is preliminary data.</text>
</comment>
<name>A0ABU5IRA3_9BURK</name>
<keyword evidence="3" id="KW-1185">Reference proteome</keyword>
<accession>A0ABU5IRA3</accession>
<evidence type="ECO:0000256" key="1">
    <source>
        <dbReference type="SAM" id="MobiDB-lite"/>
    </source>
</evidence>
<gene>
    <name evidence="2" type="ORF">SM757_33105</name>
</gene>
<evidence type="ECO:0000313" key="3">
    <source>
        <dbReference type="Proteomes" id="UP001293718"/>
    </source>
</evidence>
<feature type="region of interest" description="Disordered" evidence="1">
    <location>
        <begin position="1"/>
        <end position="22"/>
    </location>
</feature>
<sequence>MPAEPAQPALPANGADPGQPAWGPDDAAAWAFQVLGQTVRIACDDAAPARVLRANFAALPAADAQAEADLDYRACRHPQGDGWMLLRRGHPAVTAPDLCDLLYHLEKDLIIALQLRRPTLLHLHAAALEFQGRAWLLAGDSGAGKSTTAWGLLHHGFNYLSDELSPVDLEALAVHAYPHALCLKRRPPNAPAWPEGQVLELGRTMHIPVAALPAAVVPSPCPLGGMLFIRHDPLLREPELRPLHAAEAGAHLYVTTLNALAHARHGMDAVVGLAKSVPAWSLTTADLDGTCRLVRKLALQQSRQAGD</sequence>
<reference evidence="2 3" key="1">
    <citation type="submission" date="2023-11" db="EMBL/GenBank/DDBJ databases">
        <title>Draft genome of Azohydromonas lata strain H1 (DSM1123), a polyhydroxyalkanoate producer.</title>
        <authorList>
            <person name="Traversa D."/>
            <person name="D'Addabbo P."/>
            <person name="Pazzani C."/>
            <person name="Manzari C."/>
            <person name="Chiara M."/>
            <person name="Scrascia M."/>
        </authorList>
    </citation>
    <scope>NUCLEOTIDE SEQUENCE [LARGE SCALE GENOMIC DNA]</scope>
    <source>
        <strain evidence="2 3">H1</strain>
    </source>
</reference>
<evidence type="ECO:0000313" key="2">
    <source>
        <dbReference type="EMBL" id="MDZ5461426.1"/>
    </source>
</evidence>
<dbReference type="SUPFAM" id="SSF53795">
    <property type="entry name" value="PEP carboxykinase-like"/>
    <property type="match status" value="1"/>
</dbReference>
<organism evidence="2 3">
    <name type="scientific">Azohydromonas lata</name>
    <dbReference type="NCBI Taxonomy" id="45677"/>
    <lineage>
        <taxon>Bacteria</taxon>
        <taxon>Pseudomonadati</taxon>
        <taxon>Pseudomonadota</taxon>
        <taxon>Betaproteobacteria</taxon>
        <taxon>Burkholderiales</taxon>
        <taxon>Sphaerotilaceae</taxon>
        <taxon>Azohydromonas</taxon>
    </lineage>
</organism>
<dbReference type="InterPro" id="IPR027417">
    <property type="entry name" value="P-loop_NTPase"/>
</dbReference>
<dbReference type="Gene3D" id="3.40.50.300">
    <property type="entry name" value="P-loop containing nucleotide triphosphate hydrolases"/>
    <property type="match status" value="1"/>
</dbReference>
<dbReference type="EMBL" id="JAXOJX010000113">
    <property type="protein sequence ID" value="MDZ5461426.1"/>
    <property type="molecule type" value="Genomic_DNA"/>
</dbReference>